<keyword evidence="11" id="KW-1185">Reference proteome</keyword>
<evidence type="ECO:0000256" key="2">
    <source>
        <dbReference type="ARBA" id="ARBA00022448"/>
    </source>
</evidence>
<keyword evidence="8" id="KW-1133">Transmembrane helix</keyword>
<dbReference type="InterPro" id="IPR023997">
    <property type="entry name" value="TonB-dep_OMP_SusC/RagA_CS"/>
</dbReference>
<dbReference type="Pfam" id="PF13715">
    <property type="entry name" value="CarbopepD_reg_2"/>
    <property type="match status" value="1"/>
</dbReference>
<feature type="domain" description="TonB-dependent receptor plug" evidence="9">
    <location>
        <begin position="233"/>
        <end position="371"/>
    </location>
</feature>
<evidence type="ECO:0000256" key="3">
    <source>
        <dbReference type="ARBA" id="ARBA00022452"/>
    </source>
</evidence>
<dbReference type="InterPro" id="IPR039426">
    <property type="entry name" value="TonB-dep_rcpt-like"/>
</dbReference>
<keyword evidence="5 7" id="KW-0472">Membrane</keyword>
<dbReference type="Pfam" id="PF07715">
    <property type="entry name" value="Plug"/>
    <property type="match status" value="1"/>
</dbReference>
<dbReference type="NCBIfam" id="TIGR04057">
    <property type="entry name" value="SusC_RagA_signa"/>
    <property type="match status" value="1"/>
</dbReference>
<evidence type="ECO:0000256" key="6">
    <source>
        <dbReference type="ARBA" id="ARBA00023237"/>
    </source>
</evidence>
<sequence>MKNWQTNTHFSRVEKAILFLMRAYIIAMFCTVAFGFTSEHGFPQTTVVFDADTTMTVPQVFSHIRAQTEYRFVYMNDDIRDLPPVHVKKGKTSIVKLLDKALGEYNFTYELKAPNRINISKKTPSSKDKLLQKSPQIQQLRVNGTVTGAPNGAPLPGVNIIVKGTNRGTMSDPDGKYNITVQETDILTFSFIGFKTVEESVDGRSTINIRMKEAVTALGEVEVNAGYYTVKERNRTGSIAKVTAEEIQHQPVTSPLMALQGRVAGLEITPVSGTPGIAPRIRIRGENSLRILSKTIPGVQVEGGQPLYVIDGIPINSTPVNAAVGAVENSVLGGDGLDPLSTINPENIASIEVLKDADATSIYGSRGANGVILITTKQGTGIPGTRTDLDLSMYKGLGKLSNRIELLNTQQYLDMRKEGIANDGREPFLTDYDLTFWDQTRYTDWQKMLLGGTSDITDLQGSISGGNGYTFYRLGGSFHKETMIFPGNFGYKRATGNVSVNHISDDRRLKSSISINYGVEKHNIYNGNLVGYALTLEPNAPELYDEQGELNWETFPSSGRPTWFNPLSDLEKSTTTDNRNLIANGNLSYRVFSNFNAKINLGYTELSAKTIVKRPLSSMRPDRRFNPETGSGTKPSADFINNYRRSVLIEPQLNYQKQFGKHTLDILFGVTYQENRDEMIRIEGEDYVSDAFLGSLRGAGAISIRQESYDEYKYNAIFGRIGYTYKDRYLLNLTGRRDGSSRFGPGNRFGNFGAIGAAWIFSEEPWIKKPIPVLSFGKLRGSYGTTGNDQVGNYQYLDLYRFNRQNYQNATSLSPNALFNPNYNWEKTEKLEAAIEMGFAKNQVFLEVSWFRNQSSNQLVQRALPGTTGFSSVNDNFSEATVENSGWEFLLRGNIFQSNSMQWTTSLNLSVARNKLVSFSGIENSPYATIFKVGKPLSIQRLYTWQGVNPETGEHEFLDVNKDGVINAEDQQFSNALNRDYYGGINNTIRYKGLELSFLFQFSRQNARYLPSRMPGMRSNQPSYVLGRWQQEGDMTDMQRFSGGNLGISYGNFTESDANIEDASFIRLKTLSLAYRFPEKLLGHIGVKQAKLFIQGHNLLTITGYSGLDPETGIAAAPPLRMITSGIQLKF</sequence>
<dbReference type="Gene3D" id="2.170.130.10">
    <property type="entry name" value="TonB-dependent receptor, plug domain"/>
    <property type="match status" value="1"/>
</dbReference>
<dbReference type="EMBL" id="JACVDC010000069">
    <property type="protein sequence ID" value="MBC9797718.1"/>
    <property type="molecule type" value="Genomic_DNA"/>
</dbReference>
<evidence type="ECO:0000313" key="11">
    <source>
        <dbReference type="Proteomes" id="UP000653730"/>
    </source>
</evidence>
<comment type="caution">
    <text evidence="10">The sequence shown here is derived from an EMBL/GenBank/DDBJ whole genome shotgun (WGS) entry which is preliminary data.</text>
</comment>
<reference evidence="10 11" key="1">
    <citation type="submission" date="2020-09" db="EMBL/GenBank/DDBJ databases">
        <title>Sinomicrobium weinanense sp. nov., a halophilic bacteria isolated from saline-alkali soil.</title>
        <authorList>
            <person name="Wu P."/>
            <person name="Ren H."/>
            <person name="Mei Y."/>
            <person name="Liang Y."/>
            <person name="Chen Z."/>
        </authorList>
    </citation>
    <scope>NUCLEOTIDE SEQUENCE [LARGE SCALE GENOMIC DNA]</scope>
    <source>
        <strain evidence="10 11">FJxs</strain>
    </source>
</reference>
<accession>A0A926JV04</accession>
<evidence type="ECO:0000256" key="7">
    <source>
        <dbReference type="PROSITE-ProRule" id="PRU01360"/>
    </source>
</evidence>
<dbReference type="GO" id="GO:0009279">
    <property type="term" value="C:cell outer membrane"/>
    <property type="evidence" value="ECO:0007669"/>
    <property type="project" value="UniProtKB-SubCell"/>
</dbReference>
<keyword evidence="2 7" id="KW-0813">Transport</keyword>
<organism evidence="10 11">
    <name type="scientific">Sinomicrobium weinanense</name>
    <dbReference type="NCBI Taxonomy" id="2842200"/>
    <lineage>
        <taxon>Bacteria</taxon>
        <taxon>Pseudomonadati</taxon>
        <taxon>Bacteroidota</taxon>
        <taxon>Flavobacteriia</taxon>
        <taxon>Flavobacteriales</taxon>
        <taxon>Flavobacteriaceae</taxon>
        <taxon>Sinomicrobium</taxon>
    </lineage>
</organism>
<dbReference type="InterPro" id="IPR008969">
    <property type="entry name" value="CarboxyPept-like_regulatory"/>
</dbReference>
<dbReference type="InterPro" id="IPR023996">
    <property type="entry name" value="TonB-dep_OMP_SusC/RagA"/>
</dbReference>
<dbReference type="AlphaFoldDB" id="A0A926JV04"/>
<dbReference type="RefSeq" id="WP_187966849.1">
    <property type="nucleotide sequence ID" value="NZ_JACVDC010000069.1"/>
</dbReference>
<dbReference type="NCBIfam" id="TIGR04056">
    <property type="entry name" value="OMP_RagA_SusC"/>
    <property type="match status" value="1"/>
</dbReference>
<comment type="similarity">
    <text evidence="7">Belongs to the TonB-dependent receptor family.</text>
</comment>
<comment type="subcellular location">
    <subcellularLocation>
        <location evidence="1 7">Cell outer membrane</location>
        <topology evidence="1 7">Multi-pass membrane protein</topology>
    </subcellularLocation>
</comment>
<gene>
    <name evidence="10" type="ORF">IBL28_17235</name>
</gene>
<evidence type="ECO:0000256" key="1">
    <source>
        <dbReference type="ARBA" id="ARBA00004571"/>
    </source>
</evidence>
<keyword evidence="4 7" id="KW-0812">Transmembrane</keyword>
<keyword evidence="3 7" id="KW-1134">Transmembrane beta strand</keyword>
<protein>
    <submittedName>
        <fullName evidence="10">SusC/RagA family TonB-linked outer membrane protein</fullName>
    </submittedName>
</protein>
<proteinExistence type="inferred from homology"/>
<dbReference type="InterPro" id="IPR036942">
    <property type="entry name" value="Beta-barrel_TonB_sf"/>
</dbReference>
<evidence type="ECO:0000256" key="4">
    <source>
        <dbReference type="ARBA" id="ARBA00022692"/>
    </source>
</evidence>
<dbReference type="InterPro" id="IPR037066">
    <property type="entry name" value="Plug_dom_sf"/>
</dbReference>
<evidence type="ECO:0000259" key="9">
    <source>
        <dbReference type="Pfam" id="PF07715"/>
    </source>
</evidence>
<evidence type="ECO:0000256" key="8">
    <source>
        <dbReference type="SAM" id="Phobius"/>
    </source>
</evidence>
<dbReference type="SUPFAM" id="SSF49464">
    <property type="entry name" value="Carboxypeptidase regulatory domain-like"/>
    <property type="match status" value="1"/>
</dbReference>
<dbReference type="Proteomes" id="UP000653730">
    <property type="component" value="Unassembled WGS sequence"/>
</dbReference>
<dbReference type="SUPFAM" id="SSF56935">
    <property type="entry name" value="Porins"/>
    <property type="match status" value="1"/>
</dbReference>
<dbReference type="InterPro" id="IPR012910">
    <property type="entry name" value="Plug_dom"/>
</dbReference>
<dbReference type="Gene3D" id="2.60.40.1120">
    <property type="entry name" value="Carboxypeptidase-like, regulatory domain"/>
    <property type="match status" value="1"/>
</dbReference>
<name>A0A926JV04_9FLAO</name>
<dbReference type="Gene3D" id="2.40.170.20">
    <property type="entry name" value="TonB-dependent receptor, beta-barrel domain"/>
    <property type="match status" value="1"/>
</dbReference>
<evidence type="ECO:0000313" key="10">
    <source>
        <dbReference type="EMBL" id="MBC9797718.1"/>
    </source>
</evidence>
<feature type="transmembrane region" description="Helical" evidence="8">
    <location>
        <begin position="16"/>
        <end position="36"/>
    </location>
</feature>
<keyword evidence="6 7" id="KW-0998">Cell outer membrane</keyword>
<dbReference type="PROSITE" id="PS52016">
    <property type="entry name" value="TONB_DEPENDENT_REC_3"/>
    <property type="match status" value="1"/>
</dbReference>
<evidence type="ECO:0000256" key="5">
    <source>
        <dbReference type="ARBA" id="ARBA00023136"/>
    </source>
</evidence>